<dbReference type="SMART" id="SM00336">
    <property type="entry name" value="BBOX"/>
    <property type="match status" value="1"/>
</dbReference>
<comment type="caution">
    <text evidence="6">The sequence shown here is derived from an EMBL/GenBank/DDBJ whole genome shotgun (WGS) entry which is preliminary data.</text>
</comment>
<organism evidence="6 7">
    <name type="scientific">Myotis myotis</name>
    <name type="common">Greater mouse-eared bat</name>
    <name type="synonym">Vespertilio myotis</name>
    <dbReference type="NCBI Taxonomy" id="51298"/>
    <lineage>
        <taxon>Eukaryota</taxon>
        <taxon>Metazoa</taxon>
        <taxon>Chordata</taxon>
        <taxon>Craniata</taxon>
        <taxon>Vertebrata</taxon>
        <taxon>Euteleostomi</taxon>
        <taxon>Mammalia</taxon>
        <taxon>Eutheria</taxon>
        <taxon>Laurasiatheria</taxon>
        <taxon>Chiroptera</taxon>
        <taxon>Yangochiroptera</taxon>
        <taxon>Vespertilionidae</taxon>
        <taxon>Myotis</taxon>
    </lineage>
</organism>
<dbReference type="Gene3D" id="3.30.160.60">
    <property type="entry name" value="Classic Zinc Finger"/>
    <property type="match status" value="1"/>
</dbReference>
<dbReference type="AlphaFoldDB" id="A0A7J7XHJ4"/>
<feature type="coiled-coil region" evidence="4">
    <location>
        <begin position="57"/>
        <end position="109"/>
    </location>
</feature>
<dbReference type="SUPFAM" id="SSF57845">
    <property type="entry name" value="B-box zinc-binding domain"/>
    <property type="match status" value="1"/>
</dbReference>
<dbReference type="InterPro" id="IPR000315">
    <property type="entry name" value="Znf_B-box"/>
</dbReference>
<evidence type="ECO:0000256" key="3">
    <source>
        <dbReference type="PROSITE-ProRule" id="PRU00024"/>
    </source>
</evidence>
<reference evidence="6 7" key="1">
    <citation type="journal article" date="2020" name="Nature">
        <title>Six reference-quality genomes reveal evolution of bat adaptations.</title>
        <authorList>
            <person name="Jebb D."/>
            <person name="Huang Z."/>
            <person name="Pippel M."/>
            <person name="Hughes G.M."/>
            <person name="Lavrichenko K."/>
            <person name="Devanna P."/>
            <person name="Winkler S."/>
            <person name="Jermiin L.S."/>
            <person name="Skirmuntt E.C."/>
            <person name="Katzourakis A."/>
            <person name="Burkitt-Gray L."/>
            <person name="Ray D.A."/>
            <person name="Sullivan K.A.M."/>
            <person name="Roscito J.G."/>
            <person name="Kirilenko B.M."/>
            <person name="Davalos L.M."/>
            <person name="Corthals A.P."/>
            <person name="Power M.L."/>
            <person name="Jones G."/>
            <person name="Ransome R.D."/>
            <person name="Dechmann D.K.N."/>
            <person name="Locatelli A.G."/>
            <person name="Puechmaille S.J."/>
            <person name="Fedrigo O."/>
            <person name="Jarvis E.D."/>
            <person name="Hiller M."/>
            <person name="Vernes S.C."/>
            <person name="Myers E.W."/>
            <person name="Teeling E.C."/>
        </authorList>
    </citation>
    <scope>NUCLEOTIDE SEQUENCE [LARGE SCALE GENOMIC DNA]</scope>
    <source>
        <strain evidence="6">MMyoMyo1</strain>
        <tissue evidence="6">Flight muscle</tissue>
    </source>
</reference>
<gene>
    <name evidence="6" type="ORF">mMyoMyo1_011690</name>
</gene>
<evidence type="ECO:0000256" key="2">
    <source>
        <dbReference type="ARBA" id="ARBA00022833"/>
    </source>
</evidence>
<evidence type="ECO:0000256" key="1">
    <source>
        <dbReference type="ARBA" id="ARBA00022771"/>
    </source>
</evidence>
<proteinExistence type="predicted"/>
<sequence>MRGKRKRQEEPLCKKHREGLAWFCEKDLELLCAQCRVSSDHGDHPLMPVEEAAATHRRKLKSYIESLSEQIKDTEIRSEMQMSKCFELRQKIENEKDELHSEVKQLKHFLEKGQIARLISLLNEETNVQEN</sequence>
<feature type="domain" description="B box-type" evidence="5">
    <location>
        <begin position="8"/>
        <end position="49"/>
    </location>
</feature>
<dbReference type="GO" id="GO:0008270">
    <property type="term" value="F:zinc ion binding"/>
    <property type="evidence" value="ECO:0007669"/>
    <property type="project" value="UniProtKB-KW"/>
</dbReference>
<keyword evidence="1 3" id="KW-0479">Metal-binding</keyword>
<evidence type="ECO:0000313" key="6">
    <source>
        <dbReference type="EMBL" id="KAF6349134.1"/>
    </source>
</evidence>
<keyword evidence="4" id="KW-0175">Coiled coil</keyword>
<keyword evidence="2" id="KW-0862">Zinc</keyword>
<evidence type="ECO:0000313" key="7">
    <source>
        <dbReference type="Proteomes" id="UP000527355"/>
    </source>
</evidence>
<keyword evidence="1 3" id="KW-0863">Zinc-finger</keyword>
<dbReference type="InterPro" id="IPR050143">
    <property type="entry name" value="TRIM/RBCC"/>
</dbReference>
<protein>
    <recommendedName>
        <fullName evidence="5">B box-type domain-containing protein</fullName>
    </recommendedName>
</protein>
<dbReference type="PANTHER" id="PTHR24103">
    <property type="entry name" value="E3 UBIQUITIN-PROTEIN LIGASE TRIM"/>
    <property type="match status" value="1"/>
</dbReference>
<accession>A0A7J7XHJ4</accession>
<dbReference type="VEuPathDB" id="HostDB:LOC118658993"/>
<dbReference type="OrthoDB" id="654191at2759"/>
<dbReference type="PROSITE" id="PS50119">
    <property type="entry name" value="ZF_BBOX"/>
    <property type="match status" value="1"/>
</dbReference>
<dbReference type="Proteomes" id="UP000527355">
    <property type="component" value="Unassembled WGS sequence"/>
</dbReference>
<evidence type="ECO:0000259" key="5">
    <source>
        <dbReference type="PROSITE" id="PS50119"/>
    </source>
</evidence>
<dbReference type="Pfam" id="PF00643">
    <property type="entry name" value="zf-B_box"/>
    <property type="match status" value="1"/>
</dbReference>
<keyword evidence="7" id="KW-1185">Reference proteome</keyword>
<evidence type="ECO:0000256" key="4">
    <source>
        <dbReference type="SAM" id="Coils"/>
    </source>
</evidence>
<name>A0A7J7XHJ4_MYOMY</name>
<dbReference type="EMBL" id="JABWUV010000006">
    <property type="protein sequence ID" value="KAF6349134.1"/>
    <property type="molecule type" value="Genomic_DNA"/>
</dbReference>